<evidence type="ECO:0000313" key="3">
    <source>
        <dbReference type="Proteomes" id="UP000410492"/>
    </source>
</evidence>
<proteinExistence type="predicted"/>
<feature type="region of interest" description="Disordered" evidence="1">
    <location>
        <begin position="1"/>
        <end position="35"/>
    </location>
</feature>
<gene>
    <name evidence="2" type="ORF">CALMAC_LOCUS6226</name>
</gene>
<feature type="non-terminal residue" evidence="2">
    <location>
        <position position="106"/>
    </location>
</feature>
<accession>A0A653C564</accession>
<sequence>MDPPKNPKRKKLSGSQFRKQRAAKEQEKKHLAGSMDTFLKRPSRSFTVQAEGEEENLESCSESTFVPPETDDITDSPRVSNDTESVSISQEIEVKSVDRLLGNSTS</sequence>
<dbReference type="AlphaFoldDB" id="A0A653C564"/>
<dbReference type="Proteomes" id="UP000410492">
    <property type="component" value="Unassembled WGS sequence"/>
</dbReference>
<keyword evidence="3" id="KW-1185">Reference proteome</keyword>
<evidence type="ECO:0000256" key="1">
    <source>
        <dbReference type="SAM" id="MobiDB-lite"/>
    </source>
</evidence>
<name>A0A653C564_CALMS</name>
<dbReference type="EMBL" id="CAACVG010006974">
    <property type="protein sequence ID" value="VEN42893.1"/>
    <property type="molecule type" value="Genomic_DNA"/>
</dbReference>
<organism evidence="2 3">
    <name type="scientific">Callosobruchus maculatus</name>
    <name type="common">Southern cowpea weevil</name>
    <name type="synonym">Pulse bruchid</name>
    <dbReference type="NCBI Taxonomy" id="64391"/>
    <lineage>
        <taxon>Eukaryota</taxon>
        <taxon>Metazoa</taxon>
        <taxon>Ecdysozoa</taxon>
        <taxon>Arthropoda</taxon>
        <taxon>Hexapoda</taxon>
        <taxon>Insecta</taxon>
        <taxon>Pterygota</taxon>
        <taxon>Neoptera</taxon>
        <taxon>Endopterygota</taxon>
        <taxon>Coleoptera</taxon>
        <taxon>Polyphaga</taxon>
        <taxon>Cucujiformia</taxon>
        <taxon>Chrysomeloidea</taxon>
        <taxon>Chrysomelidae</taxon>
        <taxon>Bruchinae</taxon>
        <taxon>Bruchini</taxon>
        <taxon>Callosobruchus</taxon>
    </lineage>
</organism>
<feature type="compositionally biased region" description="Polar residues" evidence="1">
    <location>
        <begin position="77"/>
        <end position="87"/>
    </location>
</feature>
<protein>
    <submittedName>
        <fullName evidence="2">Uncharacterized protein</fullName>
    </submittedName>
</protein>
<feature type="compositionally biased region" description="Basic residues" evidence="1">
    <location>
        <begin position="1"/>
        <end position="12"/>
    </location>
</feature>
<reference evidence="2 3" key="1">
    <citation type="submission" date="2019-01" db="EMBL/GenBank/DDBJ databases">
        <authorList>
            <person name="Sayadi A."/>
        </authorList>
    </citation>
    <scope>NUCLEOTIDE SEQUENCE [LARGE SCALE GENOMIC DNA]</scope>
</reference>
<evidence type="ECO:0000313" key="2">
    <source>
        <dbReference type="EMBL" id="VEN42893.1"/>
    </source>
</evidence>
<feature type="region of interest" description="Disordered" evidence="1">
    <location>
        <begin position="49"/>
        <end position="87"/>
    </location>
</feature>